<dbReference type="Pfam" id="PF03360">
    <property type="entry name" value="Glyco_transf_43"/>
    <property type="match status" value="1"/>
</dbReference>
<comment type="caution">
    <text evidence="16">The sequence shown here is derived from an EMBL/GenBank/DDBJ whole genome shotgun (WGS) entry which is preliminary data.</text>
</comment>
<evidence type="ECO:0000313" key="17">
    <source>
        <dbReference type="Proteomes" id="UP001396334"/>
    </source>
</evidence>
<comment type="function">
    <text evidence="14">Involved in the synthesis of glucuronoxylan hemicellulose in secondary cell walls.</text>
</comment>
<evidence type="ECO:0000256" key="1">
    <source>
        <dbReference type="ARBA" id="ARBA00004323"/>
    </source>
</evidence>
<dbReference type="SUPFAM" id="SSF54654">
    <property type="entry name" value="CI-2 family of serine protease inhibitors"/>
    <property type="match status" value="1"/>
</dbReference>
<keyword evidence="13 14" id="KW-0961">Cell wall biogenesis/degradation</keyword>
<evidence type="ECO:0000313" key="16">
    <source>
        <dbReference type="EMBL" id="KAK9036291.1"/>
    </source>
</evidence>
<name>A0ABR2TG33_9ROSI</name>
<reference evidence="16 17" key="1">
    <citation type="journal article" date="2024" name="G3 (Bethesda)">
        <title>Genome assembly of Hibiscus sabdariffa L. provides insights into metabolisms of medicinal natural products.</title>
        <authorList>
            <person name="Kim T."/>
        </authorList>
    </citation>
    <scope>NUCLEOTIDE SEQUENCE [LARGE SCALE GENOMIC DNA]</scope>
    <source>
        <strain evidence="16">TK-2024</strain>
        <tissue evidence="16">Old leaves</tissue>
    </source>
</reference>
<comment type="similarity">
    <text evidence="3">Belongs to the protease inhibitor I13 (potato type I serine protease inhibitor) family.</text>
</comment>
<gene>
    <name evidence="16" type="ORF">V6N11_078298</name>
</gene>
<dbReference type="Pfam" id="PF00280">
    <property type="entry name" value="potato_inhibit"/>
    <property type="match status" value="1"/>
</dbReference>
<keyword evidence="7" id="KW-0722">Serine protease inhibitor</keyword>
<keyword evidence="6 14" id="KW-0812">Transmembrane</keyword>
<keyword evidence="4 14" id="KW-0808">Transferase</keyword>
<evidence type="ECO:0000256" key="14">
    <source>
        <dbReference type="RuleBase" id="RU363127"/>
    </source>
</evidence>
<comment type="similarity">
    <text evidence="2 14">Belongs to the glycosyltransferase 43 family.</text>
</comment>
<dbReference type="EMBL" id="JBBPBN010000006">
    <property type="protein sequence ID" value="KAK9036291.1"/>
    <property type="molecule type" value="Genomic_DNA"/>
</dbReference>
<evidence type="ECO:0000256" key="3">
    <source>
        <dbReference type="ARBA" id="ARBA00008210"/>
    </source>
</evidence>
<dbReference type="Gene3D" id="3.30.10.10">
    <property type="entry name" value="Trypsin Inhibitor V, subunit A"/>
    <property type="match status" value="1"/>
</dbReference>
<evidence type="ECO:0000256" key="2">
    <source>
        <dbReference type="ARBA" id="ARBA00007706"/>
    </source>
</evidence>
<organism evidence="16 17">
    <name type="scientific">Hibiscus sabdariffa</name>
    <name type="common">roselle</name>
    <dbReference type="NCBI Taxonomy" id="183260"/>
    <lineage>
        <taxon>Eukaryota</taxon>
        <taxon>Viridiplantae</taxon>
        <taxon>Streptophyta</taxon>
        <taxon>Embryophyta</taxon>
        <taxon>Tracheophyta</taxon>
        <taxon>Spermatophyta</taxon>
        <taxon>Magnoliopsida</taxon>
        <taxon>eudicotyledons</taxon>
        <taxon>Gunneridae</taxon>
        <taxon>Pentapetalae</taxon>
        <taxon>rosids</taxon>
        <taxon>malvids</taxon>
        <taxon>Malvales</taxon>
        <taxon>Malvaceae</taxon>
        <taxon>Malvoideae</taxon>
        <taxon>Hibiscus</taxon>
    </lineage>
</organism>
<evidence type="ECO:0000256" key="11">
    <source>
        <dbReference type="ARBA" id="ARBA00023136"/>
    </source>
</evidence>
<evidence type="ECO:0000256" key="10">
    <source>
        <dbReference type="ARBA" id="ARBA00023034"/>
    </source>
</evidence>
<dbReference type="SUPFAM" id="SSF53448">
    <property type="entry name" value="Nucleotide-diphospho-sugar transferases"/>
    <property type="match status" value="1"/>
</dbReference>
<feature type="region of interest" description="Disordered" evidence="15">
    <location>
        <begin position="573"/>
        <end position="595"/>
    </location>
</feature>
<accession>A0ABR2TG33</accession>
<dbReference type="PANTHER" id="PTHR10896">
    <property type="entry name" value="GALACTOSYLGALACTOSYLXYLOSYLPROTEIN 3-BETA-GLUCURONOSYLTRANSFERASE BETA-1,3-GLUCURONYLTRANSFERASE"/>
    <property type="match status" value="1"/>
</dbReference>
<evidence type="ECO:0000256" key="4">
    <source>
        <dbReference type="ARBA" id="ARBA00022679"/>
    </source>
</evidence>
<dbReference type="EC" id="2.4.-.-" evidence="14"/>
<dbReference type="InterPro" id="IPR000864">
    <property type="entry name" value="Prot_inh_pot1"/>
</dbReference>
<dbReference type="PANTHER" id="PTHR10896:SF17">
    <property type="entry name" value="BETA-1,4-XYLOSYLTRANSFERASE IRX14H-RELATED"/>
    <property type="match status" value="1"/>
</dbReference>
<keyword evidence="9 14" id="KW-1133">Transmembrane helix</keyword>
<dbReference type="InterPro" id="IPR029044">
    <property type="entry name" value="Nucleotide-diphossugar_trans"/>
</dbReference>
<feature type="region of interest" description="Disordered" evidence="15">
    <location>
        <begin position="438"/>
        <end position="459"/>
    </location>
</feature>
<dbReference type="InterPro" id="IPR036354">
    <property type="entry name" value="Prot_inh_pot1_sf"/>
</dbReference>
<comment type="subcellular location">
    <subcellularLocation>
        <location evidence="1 14">Golgi apparatus membrane</location>
        <topology evidence="1 14">Single-pass type II membrane protein</topology>
    </subcellularLocation>
</comment>
<keyword evidence="17" id="KW-1185">Reference proteome</keyword>
<dbReference type="InterPro" id="IPR005027">
    <property type="entry name" value="Glyco_trans_43"/>
</dbReference>
<feature type="transmembrane region" description="Helical" evidence="14">
    <location>
        <begin position="41"/>
        <end position="66"/>
    </location>
</feature>
<evidence type="ECO:0000256" key="12">
    <source>
        <dbReference type="ARBA" id="ARBA00023180"/>
    </source>
</evidence>
<evidence type="ECO:0000256" key="15">
    <source>
        <dbReference type="SAM" id="MobiDB-lite"/>
    </source>
</evidence>
<keyword evidence="12" id="KW-0325">Glycoprotein</keyword>
<evidence type="ECO:0000256" key="6">
    <source>
        <dbReference type="ARBA" id="ARBA00022692"/>
    </source>
</evidence>
<dbReference type="Gene3D" id="3.90.550.10">
    <property type="entry name" value="Spore Coat Polysaccharide Biosynthesis Protein SpsA, Chain A"/>
    <property type="match status" value="1"/>
</dbReference>
<keyword evidence="10 14" id="KW-0333">Golgi apparatus</keyword>
<evidence type="ECO:0000256" key="13">
    <source>
        <dbReference type="ARBA" id="ARBA00023316"/>
    </source>
</evidence>
<keyword evidence="8 14" id="KW-0735">Signal-anchor</keyword>
<protein>
    <recommendedName>
        <fullName evidence="14">Glycosyltransferases</fullName>
        <ecNumber evidence="14">2.4.-.-</ecNumber>
    </recommendedName>
</protein>
<keyword evidence="5" id="KW-0646">Protease inhibitor</keyword>
<keyword evidence="11 14" id="KW-0472">Membrane</keyword>
<dbReference type="Proteomes" id="UP001396334">
    <property type="component" value="Unassembled WGS sequence"/>
</dbReference>
<evidence type="ECO:0000256" key="8">
    <source>
        <dbReference type="ARBA" id="ARBA00022968"/>
    </source>
</evidence>
<evidence type="ECO:0000256" key="7">
    <source>
        <dbReference type="ARBA" id="ARBA00022900"/>
    </source>
</evidence>
<evidence type="ECO:0000256" key="5">
    <source>
        <dbReference type="ARBA" id="ARBA00022690"/>
    </source>
</evidence>
<evidence type="ECO:0000256" key="9">
    <source>
        <dbReference type="ARBA" id="ARBA00022989"/>
    </source>
</evidence>
<proteinExistence type="inferred from homology"/>
<sequence>MKLSTSQQGYLNRRSNSFRLSRPLESDSDSGVKSPTGTFRLILHCLCCLICLILGFHFSRLVPFLFSTSTNFYTSPFRFTESLDVHFLLSTNPVNDVELSQPNSTGKNSRVVVGRHGIRVRQWPHPNPTEVMKAHRIIERVQREQRLQFDAKDPRKVIVVTPTYVRTFQALHLTGLMHSLMLVPYGLVWIVVEAGGVSNETASLIAKSGLQTIHAGFNQRMPNSWDERTKLESQMRLHALRIVREMKLDGIVMFADDSNVHTMELFDEIQNLKWFGAVSVGILVKTANANVSADRKNGEDENHGFPVQGPSCNATGMLTGWYTFNSLPFAGKTDAYIGDRATVSPRKFEWSGFVFNSRLLWKDGGGKPDWIKDIDTLDGDIDSPLCLVKDRSMVEPLGSCGRQVLVWWLRVEAHADSKFPPRWITDPPLEINIPSECSTPSTDAHPELPAGEKPATNFSGPIVKHTKETRISRTNKKDALMWTANCCTEKSDACGLIGCFAYTDSTLLETSQVIQTFLSDFLRNFDLQSSFPTGCSSMFSFIVKVCHITTNPCLFKVYQGSRNSLAHPINQLRKRGSERESNMSESPATATATAEEVVAGVGRKDGECAKKTIESENPNLTVVVARDGSPMTMDFRTNRVRVWVDEKGLVARTPTIG</sequence>